<feature type="compositionally biased region" description="Basic and acidic residues" evidence="8">
    <location>
        <begin position="331"/>
        <end position="342"/>
    </location>
</feature>
<feature type="compositionally biased region" description="Polar residues" evidence="8">
    <location>
        <begin position="146"/>
        <end position="160"/>
    </location>
</feature>
<evidence type="ECO:0000256" key="9">
    <source>
        <dbReference type="SAM" id="SignalP"/>
    </source>
</evidence>
<dbReference type="Gene3D" id="2.110.10.10">
    <property type="entry name" value="Hemopexin-like domain"/>
    <property type="match status" value="1"/>
</dbReference>
<feature type="compositionally biased region" description="Polar residues" evidence="8">
    <location>
        <begin position="601"/>
        <end position="613"/>
    </location>
</feature>
<dbReference type="SUPFAM" id="SSF50923">
    <property type="entry name" value="Hemopexin-like domain"/>
    <property type="match status" value="1"/>
</dbReference>
<evidence type="ECO:0000256" key="2">
    <source>
        <dbReference type="ARBA" id="ARBA00022525"/>
    </source>
</evidence>
<dbReference type="PANTHER" id="PTHR22917">
    <property type="entry name" value="HEMOPEXIN DOMAIN-CONTAINING PROTEIN"/>
    <property type="match status" value="1"/>
</dbReference>
<feature type="compositionally biased region" description="Pro residues" evidence="8">
    <location>
        <begin position="403"/>
        <end position="431"/>
    </location>
</feature>
<accession>A0A7F8QMC0</accession>
<dbReference type="PROSITE" id="PS00524">
    <property type="entry name" value="SMB_1"/>
    <property type="match status" value="2"/>
</dbReference>
<dbReference type="GO" id="GO:0005044">
    <property type="term" value="F:scavenger receptor activity"/>
    <property type="evidence" value="ECO:0007669"/>
    <property type="project" value="InterPro"/>
</dbReference>
<sequence length="992" mass="108618">MEWKILSMYLLLLSVFLIQQVSSQDLPSCAGRCGEGYSRDAACNCDYKCQHYMECCPDFKKVCTMELSCKGRCFESFARGRECDCDSDCKKYGKCCPDYENFCGKVTDNKKERTPKKKPTPEPPVVDEAGSGLDNGDIKLTPTPDIPTTQHNKVTTSPKITTGKPINPKPSLPPNSDISKETPSTPNKEATVETKEAFLTNKETSSGTKEKTSTKETRNAEKTPPKDFVPTSKAPVKSTPEAETTTKSPAPTTTKEPTPTTLKKPVPTTPKKPAPTTKGPTPTTPKEPAPTTKEPTPTTPKKPAPTTPKEPAPTTKEPAPTAPKEPTPTPKEPEPTTPKESEPTTPKKPAPITPKEPAPTTTKEPAPTAPKEPTPTPKEPEPTTPKEPAPTTPKKPALTTPKEPAPTAPKEPVPTAPKEPAPTAPKEPTPKVPKKPAPASLETPAPTISEASTTTTTMGPPTTPKNPAESIPEFPAEPTPKALENSPKEPVVPITKAPEVTKAEMTTTAKDKTIGKDIHMTIPEITTAVPKITTQETATPREETTESKTSTTTQVTSITSSKSTPKATTRAPKVMTTTKKTTTTEETVNKPEETTAVPKDTATNPEVSTSKPQKPTKAPKRPTSTKKPKIPKVRKPKTTATPPKMTTSTMPKLHPTSSAEAMLQTTASPSQRLNSEKVEVNPNKDADIAGEKPHMIPRPPVLTPVFIPGTDILMRGSNQDITINPMLSDETNLCNGKPVDGLTTLRNGTLVAFRGHYFWMLSPFNPPPPPRKITEVWGIPSPIDTVFTRCNCEGKTFFFKDSQYWRFTNGVKDPGYPKQIVKGFGGLNGKIVAALSVAKYKNRPESVYFFKRGGSIQQYIYKQEPIKKCPGRRPAINYSVYRETTQVRRRRFEHAIGPSQTHTIRIHYSPIRVSHQDKGFLHNEVKMSLQWRGFPSVVTSAIALPNIRKPDGYDYYAFSRNQYYNIDEPRRTARLITTRSGRSLSNVWYNCP</sequence>
<feature type="compositionally biased region" description="Pro residues" evidence="8">
    <location>
        <begin position="367"/>
        <end position="393"/>
    </location>
</feature>
<evidence type="ECO:0000256" key="5">
    <source>
        <dbReference type="ARBA" id="ARBA00023157"/>
    </source>
</evidence>
<reference evidence="12" key="1">
    <citation type="submission" date="2025-08" db="UniProtKB">
        <authorList>
            <consortium name="RefSeq"/>
        </authorList>
    </citation>
    <scope>IDENTIFICATION</scope>
    <source>
        <tissue evidence="12">Liver</tissue>
    </source>
</reference>
<feature type="compositionally biased region" description="Pro residues" evidence="8">
    <location>
        <begin position="297"/>
        <end position="311"/>
    </location>
</feature>
<evidence type="ECO:0000256" key="4">
    <source>
        <dbReference type="ARBA" id="ARBA00022737"/>
    </source>
</evidence>
<proteinExistence type="predicted"/>
<dbReference type="PRINTS" id="PR00022">
    <property type="entry name" value="SOMATOMEDINB"/>
</dbReference>
<feature type="compositionally biased region" description="Polar residues" evidence="8">
    <location>
        <begin position="655"/>
        <end position="673"/>
    </location>
</feature>
<dbReference type="RefSeq" id="XP_030881363.1">
    <property type="nucleotide sequence ID" value="XM_031025503.1"/>
</dbReference>
<keyword evidence="5" id="KW-1015">Disulfide bond</keyword>
<dbReference type="InterPro" id="IPR000585">
    <property type="entry name" value="Hemopexin-like_dom"/>
</dbReference>
<dbReference type="PROSITE" id="PS50958">
    <property type="entry name" value="SMB_2"/>
    <property type="match status" value="2"/>
</dbReference>
<feature type="compositionally biased region" description="Pro residues" evidence="8">
    <location>
        <begin position="346"/>
        <end position="357"/>
    </location>
</feature>
<dbReference type="InterPro" id="IPR020436">
    <property type="entry name" value="SMB_chordata"/>
</dbReference>
<dbReference type="SMART" id="SM00201">
    <property type="entry name" value="SO"/>
    <property type="match status" value="2"/>
</dbReference>
<evidence type="ECO:0000256" key="8">
    <source>
        <dbReference type="SAM" id="MobiDB-lite"/>
    </source>
</evidence>
<dbReference type="InterPro" id="IPR018486">
    <property type="entry name" value="Hemopexin_CS"/>
</dbReference>
<dbReference type="InterPro" id="IPR051298">
    <property type="entry name" value="Heme_transport/Cell_adhesion"/>
</dbReference>
<dbReference type="Gene3D" id="4.10.410.20">
    <property type="match status" value="2"/>
</dbReference>
<evidence type="ECO:0000256" key="7">
    <source>
        <dbReference type="PROSITE-ProRule" id="PRU01011"/>
    </source>
</evidence>
<feature type="compositionally biased region" description="Basic residues" evidence="8">
    <location>
        <begin position="617"/>
        <end position="637"/>
    </location>
</feature>
<dbReference type="Proteomes" id="UP000245341">
    <property type="component" value="Unplaced"/>
</dbReference>
<keyword evidence="3 9" id="KW-0732">Signal</keyword>
<evidence type="ECO:0000256" key="1">
    <source>
        <dbReference type="ARBA" id="ARBA00004613"/>
    </source>
</evidence>
<evidence type="ECO:0000313" key="12">
    <source>
        <dbReference type="RefSeq" id="XP_030881363.1"/>
    </source>
</evidence>
<name>A0A7F8QMC0_LEPWE</name>
<dbReference type="PROSITE" id="PS00024">
    <property type="entry name" value="HEMOPEXIN"/>
    <property type="match status" value="1"/>
</dbReference>
<dbReference type="InterPro" id="IPR036375">
    <property type="entry name" value="Hemopexin-like_dom_sf"/>
</dbReference>
<feature type="repeat" description="Hemopexin" evidence="7">
    <location>
        <begin position="780"/>
        <end position="827"/>
    </location>
</feature>
<keyword evidence="11" id="KW-1185">Reference proteome</keyword>
<keyword evidence="2" id="KW-0964">Secreted</keyword>
<feature type="compositionally biased region" description="Basic and acidic residues" evidence="8">
    <location>
        <begin position="509"/>
        <end position="519"/>
    </location>
</feature>
<dbReference type="CTD" id="10216"/>
<keyword evidence="6" id="KW-0325">Glycoprotein</keyword>
<dbReference type="SUPFAM" id="SSF90188">
    <property type="entry name" value="Somatomedin B domain"/>
    <property type="match status" value="2"/>
</dbReference>
<feature type="domain" description="SMB" evidence="10">
    <location>
        <begin position="25"/>
        <end position="64"/>
    </location>
</feature>
<comment type="subcellular location">
    <subcellularLocation>
        <location evidence="1">Secreted</location>
    </subcellularLocation>
</comment>
<feature type="compositionally biased region" description="Basic and acidic residues" evidence="8">
    <location>
        <begin position="674"/>
        <end position="694"/>
    </location>
</feature>
<feature type="compositionally biased region" description="Pro residues" evidence="8">
    <location>
        <begin position="320"/>
        <end position="330"/>
    </location>
</feature>
<dbReference type="GO" id="GO:0030247">
    <property type="term" value="F:polysaccharide binding"/>
    <property type="evidence" value="ECO:0007669"/>
    <property type="project" value="InterPro"/>
</dbReference>
<dbReference type="SMART" id="SM00120">
    <property type="entry name" value="HX"/>
    <property type="match status" value="2"/>
</dbReference>
<evidence type="ECO:0000256" key="3">
    <source>
        <dbReference type="ARBA" id="ARBA00022729"/>
    </source>
</evidence>
<feature type="compositionally biased region" description="Low complexity" evidence="8">
    <location>
        <begin position="638"/>
        <end position="652"/>
    </location>
</feature>
<feature type="compositionally biased region" description="Basic and acidic residues" evidence="8">
    <location>
        <begin position="208"/>
        <end position="225"/>
    </location>
</feature>
<evidence type="ECO:0000313" key="11">
    <source>
        <dbReference type="Proteomes" id="UP000245341"/>
    </source>
</evidence>
<dbReference type="GeneID" id="102727070"/>
<protein>
    <submittedName>
        <fullName evidence="12">Proteoglycan 4 isoform X8</fullName>
    </submittedName>
</protein>
<feature type="compositionally biased region" description="Low complexity" evidence="8">
    <location>
        <begin position="437"/>
        <end position="460"/>
    </location>
</feature>
<feature type="compositionally biased region" description="Low complexity" evidence="8">
    <location>
        <begin position="237"/>
        <end position="266"/>
    </location>
</feature>
<feature type="domain" description="SMB" evidence="10">
    <location>
        <begin position="65"/>
        <end position="107"/>
    </location>
</feature>
<gene>
    <name evidence="12" type="primary">PRG4</name>
</gene>
<dbReference type="InterPro" id="IPR018487">
    <property type="entry name" value="Hemopexin-like_repeat"/>
</dbReference>
<feature type="chain" id="PRO_5028880665" evidence="9">
    <location>
        <begin position="24"/>
        <end position="992"/>
    </location>
</feature>
<dbReference type="PROSITE" id="PS51642">
    <property type="entry name" value="HEMOPEXIN_2"/>
    <property type="match status" value="1"/>
</dbReference>
<dbReference type="CDD" id="cd00094">
    <property type="entry name" value="HX"/>
    <property type="match status" value="1"/>
</dbReference>
<dbReference type="InterPro" id="IPR036024">
    <property type="entry name" value="Somatomedin_B-like_dom_sf"/>
</dbReference>
<dbReference type="InterPro" id="IPR001212">
    <property type="entry name" value="Somatomedin_B_dom"/>
</dbReference>
<feature type="signal peptide" evidence="9">
    <location>
        <begin position="1"/>
        <end position="23"/>
    </location>
</feature>
<feature type="region of interest" description="Disordered" evidence="8">
    <location>
        <begin position="110"/>
        <end position="699"/>
    </location>
</feature>
<dbReference type="AlphaFoldDB" id="A0A7F8QMC0"/>
<keyword evidence="4" id="KW-0677">Repeat</keyword>
<organism evidence="11 12">
    <name type="scientific">Leptonychotes weddellii</name>
    <name type="common">Weddell seal</name>
    <name type="synonym">Otaria weddellii</name>
    <dbReference type="NCBI Taxonomy" id="9713"/>
    <lineage>
        <taxon>Eukaryota</taxon>
        <taxon>Metazoa</taxon>
        <taxon>Chordata</taxon>
        <taxon>Craniata</taxon>
        <taxon>Vertebrata</taxon>
        <taxon>Euteleostomi</taxon>
        <taxon>Mammalia</taxon>
        <taxon>Eutheria</taxon>
        <taxon>Laurasiatheria</taxon>
        <taxon>Carnivora</taxon>
        <taxon>Caniformia</taxon>
        <taxon>Pinnipedia</taxon>
        <taxon>Phocidae</taxon>
        <taxon>Monachinae</taxon>
        <taxon>Lobodontini</taxon>
        <taxon>Leptonychotes</taxon>
    </lineage>
</organism>
<evidence type="ECO:0000256" key="6">
    <source>
        <dbReference type="ARBA" id="ARBA00023180"/>
    </source>
</evidence>
<feature type="compositionally biased region" description="Low complexity" evidence="8">
    <location>
        <begin position="547"/>
        <end position="564"/>
    </location>
</feature>
<dbReference type="Pfam" id="PF00045">
    <property type="entry name" value="Hemopexin"/>
    <property type="match status" value="2"/>
</dbReference>
<feature type="compositionally biased region" description="Polar residues" evidence="8">
    <location>
        <begin position="174"/>
        <end position="188"/>
    </location>
</feature>
<dbReference type="GO" id="GO:0006955">
    <property type="term" value="P:immune response"/>
    <property type="evidence" value="ECO:0007669"/>
    <property type="project" value="InterPro"/>
</dbReference>
<dbReference type="GO" id="GO:0005615">
    <property type="term" value="C:extracellular space"/>
    <property type="evidence" value="ECO:0007669"/>
    <property type="project" value="TreeGrafter"/>
</dbReference>
<dbReference type="Pfam" id="PF01033">
    <property type="entry name" value="Somatomedin_B"/>
    <property type="match status" value="2"/>
</dbReference>
<evidence type="ECO:0000259" key="10">
    <source>
        <dbReference type="PROSITE" id="PS50958"/>
    </source>
</evidence>
<dbReference type="PANTHER" id="PTHR22917:SF1">
    <property type="entry name" value="PROTEOGLYCAN 4"/>
    <property type="match status" value="1"/>
</dbReference>
<feature type="compositionally biased region" description="Low complexity" evidence="8">
    <location>
        <begin position="576"/>
        <end position="586"/>
    </location>
</feature>